<dbReference type="GeneID" id="81376258"/>
<dbReference type="AlphaFoldDB" id="A0A9W9SJC8"/>
<evidence type="ECO:0000313" key="2">
    <source>
        <dbReference type="EMBL" id="KAJ5379522.1"/>
    </source>
</evidence>
<reference evidence="2" key="1">
    <citation type="submission" date="2022-12" db="EMBL/GenBank/DDBJ databases">
        <authorList>
            <person name="Petersen C."/>
        </authorList>
    </citation>
    <scope>NUCLEOTIDE SEQUENCE</scope>
    <source>
        <strain evidence="2">IBT 29677</strain>
    </source>
</reference>
<evidence type="ECO:0000256" key="1">
    <source>
        <dbReference type="SAM" id="MobiDB-lite"/>
    </source>
</evidence>
<dbReference type="Proteomes" id="UP001147747">
    <property type="component" value="Unassembled WGS sequence"/>
</dbReference>
<dbReference type="RefSeq" id="XP_056483308.1">
    <property type="nucleotide sequence ID" value="XM_056637278.1"/>
</dbReference>
<feature type="compositionally biased region" description="Gly residues" evidence="1">
    <location>
        <begin position="23"/>
        <end position="33"/>
    </location>
</feature>
<name>A0A9W9SJC8_9EURO</name>
<sequence length="81" mass="7724">MEDTPPRTFPLGDRDDNKAAVGVGPGAGAGAGAGAEAAAGHGGGHEAGPGVGYGFAAGAGDEQACQPAQQYVPPNIHTDAL</sequence>
<organism evidence="2 3">
    <name type="scientific">Penicillium cosmopolitanum</name>
    <dbReference type="NCBI Taxonomy" id="1131564"/>
    <lineage>
        <taxon>Eukaryota</taxon>
        <taxon>Fungi</taxon>
        <taxon>Dikarya</taxon>
        <taxon>Ascomycota</taxon>
        <taxon>Pezizomycotina</taxon>
        <taxon>Eurotiomycetes</taxon>
        <taxon>Eurotiomycetidae</taxon>
        <taxon>Eurotiales</taxon>
        <taxon>Aspergillaceae</taxon>
        <taxon>Penicillium</taxon>
    </lineage>
</organism>
<evidence type="ECO:0000313" key="3">
    <source>
        <dbReference type="Proteomes" id="UP001147747"/>
    </source>
</evidence>
<reference evidence="2" key="2">
    <citation type="journal article" date="2023" name="IMA Fungus">
        <title>Comparative genomic study of the Penicillium genus elucidates a diverse pangenome and 15 lateral gene transfer events.</title>
        <authorList>
            <person name="Petersen C."/>
            <person name="Sorensen T."/>
            <person name="Nielsen M.R."/>
            <person name="Sondergaard T.E."/>
            <person name="Sorensen J.L."/>
            <person name="Fitzpatrick D.A."/>
            <person name="Frisvad J.C."/>
            <person name="Nielsen K.L."/>
        </authorList>
    </citation>
    <scope>NUCLEOTIDE SEQUENCE</scope>
    <source>
        <strain evidence="2">IBT 29677</strain>
    </source>
</reference>
<gene>
    <name evidence="2" type="ORF">N7509_012641</name>
</gene>
<dbReference type="EMBL" id="JAPZBU010000011">
    <property type="protein sequence ID" value="KAJ5379522.1"/>
    <property type="molecule type" value="Genomic_DNA"/>
</dbReference>
<proteinExistence type="predicted"/>
<feature type="region of interest" description="Disordered" evidence="1">
    <location>
        <begin position="1"/>
        <end position="54"/>
    </location>
</feature>
<accession>A0A9W9SJC8</accession>
<feature type="compositionally biased region" description="Gly residues" evidence="1">
    <location>
        <begin position="40"/>
        <end position="54"/>
    </location>
</feature>
<keyword evidence="3" id="KW-1185">Reference proteome</keyword>
<protein>
    <submittedName>
        <fullName evidence="2">Uncharacterized protein</fullName>
    </submittedName>
</protein>
<comment type="caution">
    <text evidence="2">The sequence shown here is derived from an EMBL/GenBank/DDBJ whole genome shotgun (WGS) entry which is preliminary data.</text>
</comment>